<dbReference type="EMBL" id="MVGC01000079">
    <property type="protein sequence ID" value="RJE24498.1"/>
    <property type="molecule type" value="Genomic_DNA"/>
</dbReference>
<sequence length="315" mass="35308">MPFSFNDIKRDSSGEYYYNDLDIPHFRLDKVATSRGDMAFTPDEIEKWFGISFKSTLPQLRKYMIVPTLHSDPPQGDSWSHITGTIGVYKPVEWIPIIKKNHVWPKSAFETAIEIKTTETSSTKLFGSVSLSLDLSGGGECEGVKAEAKLTAETKVEASVSAEEVKTEHTKGTIGHEALAEVIMGTALKMEKVHEHAVDIRLNHHDVTWPGLDDVEKDIEINDRDLSRVHGLQFRDIQMSGSGSSNYLQVQALPVVNDKKDITQLHLVLSHTTWRPWVPYLKGIEKSVEQETVLSYPAWGVVGSIIPLKEEKKAK</sequence>
<dbReference type="Proteomes" id="UP000266188">
    <property type="component" value="Unassembled WGS sequence"/>
</dbReference>
<dbReference type="OrthoDB" id="4540679at2759"/>
<evidence type="ECO:0000313" key="2">
    <source>
        <dbReference type="Proteomes" id="UP000266188"/>
    </source>
</evidence>
<keyword evidence="2" id="KW-1185">Reference proteome</keyword>
<name>A0A3A2ZMM8_9EURO</name>
<reference evidence="2" key="1">
    <citation type="submission" date="2017-02" db="EMBL/GenBank/DDBJ databases">
        <authorList>
            <person name="Tafer H."/>
            <person name="Lopandic K."/>
        </authorList>
    </citation>
    <scope>NUCLEOTIDE SEQUENCE [LARGE SCALE GENOMIC DNA]</scope>
    <source>
        <strain evidence="2">CBS 366.77</strain>
    </source>
</reference>
<protein>
    <submittedName>
        <fullName evidence="1">Uncharacterized protein</fullName>
    </submittedName>
</protein>
<comment type="caution">
    <text evidence="1">The sequence shown here is derived from an EMBL/GenBank/DDBJ whole genome shotgun (WGS) entry which is preliminary data.</text>
</comment>
<evidence type="ECO:0000313" key="1">
    <source>
        <dbReference type="EMBL" id="RJE24498.1"/>
    </source>
</evidence>
<dbReference type="STRING" id="2070753.A0A3A2ZMM8"/>
<proteinExistence type="predicted"/>
<accession>A0A3A2ZMM8</accession>
<gene>
    <name evidence="1" type="ORF">PHISCL_03190</name>
</gene>
<organism evidence="1 2">
    <name type="scientific">Aspergillus sclerotialis</name>
    <dbReference type="NCBI Taxonomy" id="2070753"/>
    <lineage>
        <taxon>Eukaryota</taxon>
        <taxon>Fungi</taxon>
        <taxon>Dikarya</taxon>
        <taxon>Ascomycota</taxon>
        <taxon>Pezizomycotina</taxon>
        <taxon>Eurotiomycetes</taxon>
        <taxon>Eurotiomycetidae</taxon>
        <taxon>Eurotiales</taxon>
        <taxon>Aspergillaceae</taxon>
        <taxon>Aspergillus</taxon>
        <taxon>Aspergillus subgen. Polypaecilum</taxon>
    </lineage>
</organism>
<dbReference type="AlphaFoldDB" id="A0A3A2ZMM8"/>